<organism evidence="3 4">
    <name type="scientific">Pterulicium gracile</name>
    <dbReference type="NCBI Taxonomy" id="1884261"/>
    <lineage>
        <taxon>Eukaryota</taxon>
        <taxon>Fungi</taxon>
        <taxon>Dikarya</taxon>
        <taxon>Basidiomycota</taxon>
        <taxon>Agaricomycotina</taxon>
        <taxon>Agaricomycetes</taxon>
        <taxon>Agaricomycetidae</taxon>
        <taxon>Agaricales</taxon>
        <taxon>Pleurotineae</taxon>
        <taxon>Pterulaceae</taxon>
        <taxon>Pterulicium</taxon>
    </lineage>
</organism>
<dbReference type="Gene3D" id="1.10.8.10">
    <property type="entry name" value="DNA helicase RuvA subunit, C-terminal domain"/>
    <property type="match status" value="1"/>
</dbReference>
<feature type="region of interest" description="Disordered" evidence="1">
    <location>
        <begin position="543"/>
        <end position="562"/>
    </location>
</feature>
<proteinExistence type="predicted"/>
<dbReference type="EMBL" id="ML178818">
    <property type="protein sequence ID" value="TFL04698.1"/>
    <property type="molecule type" value="Genomic_DNA"/>
</dbReference>
<feature type="domain" description="CUE" evidence="2">
    <location>
        <begin position="390"/>
        <end position="437"/>
    </location>
</feature>
<dbReference type="AlphaFoldDB" id="A0A5C3QTJ3"/>
<dbReference type="InterPro" id="IPR003892">
    <property type="entry name" value="CUE"/>
</dbReference>
<feature type="compositionally biased region" description="Basic residues" evidence="1">
    <location>
        <begin position="691"/>
        <end position="703"/>
    </location>
</feature>
<evidence type="ECO:0000313" key="3">
    <source>
        <dbReference type="EMBL" id="TFL04698.1"/>
    </source>
</evidence>
<dbReference type="Proteomes" id="UP000305067">
    <property type="component" value="Unassembled WGS sequence"/>
</dbReference>
<dbReference type="GO" id="GO:0043130">
    <property type="term" value="F:ubiquitin binding"/>
    <property type="evidence" value="ECO:0007669"/>
    <property type="project" value="InterPro"/>
</dbReference>
<feature type="region of interest" description="Disordered" evidence="1">
    <location>
        <begin position="616"/>
        <end position="709"/>
    </location>
</feature>
<feature type="compositionally biased region" description="Basic and acidic residues" evidence="1">
    <location>
        <begin position="678"/>
        <end position="690"/>
    </location>
</feature>
<evidence type="ECO:0000259" key="2">
    <source>
        <dbReference type="PROSITE" id="PS51140"/>
    </source>
</evidence>
<evidence type="ECO:0000313" key="4">
    <source>
        <dbReference type="Proteomes" id="UP000305067"/>
    </source>
</evidence>
<feature type="compositionally biased region" description="Acidic residues" evidence="1">
    <location>
        <begin position="546"/>
        <end position="555"/>
    </location>
</feature>
<dbReference type="PANTHER" id="PTHR21494:SF0">
    <property type="entry name" value="ACTIVATING SIGNAL COINTEGRATOR 1 COMPLEX SUBUNIT 2"/>
    <property type="match status" value="1"/>
</dbReference>
<dbReference type="PANTHER" id="PTHR21494">
    <property type="entry name" value="ACTIVATING SIGNAL COINTEGRATOR 1 COMPLEX SUBUNIT 2 ASC-1 COMPLEX SUBUNIT P100"/>
    <property type="match status" value="1"/>
</dbReference>
<dbReference type="PROSITE" id="PS51140">
    <property type="entry name" value="CUE"/>
    <property type="match status" value="1"/>
</dbReference>
<dbReference type="OrthoDB" id="5577209at2759"/>
<dbReference type="CDD" id="cd14364">
    <property type="entry name" value="CUE_ASCC2"/>
    <property type="match status" value="1"/>
</dbReference>
<dbReference type="InterPro" id="IPR009060">
    <property type="entry name" value="UBA-like_sf"/>
</dbReference>
<name>A0A5C3QTJ3_9AGAR</name>
<dbReference type="SUPFAM" id="SSF46934">
    <property type="entry name" value="UBA-like"/>
    <property type="match status" value="1"/>
</dbReference>
<sequence length="709" mass="76569">MASIQALPRYPSLNARKTLSPTQLATLYQTIAASLQVYIGLEPTSNALSSTNVGPFLASYFRDAALSTLEALIWQPEATLTKQEKLIRSRSLALVHKLVQHEPLQNLQLLMDVAVVSAKKHTSKIRTIFEDSFKRSGSTVQEMLKADLLPSMVQIMAPQAQQSLGLYGIVKAARCTVSLLRVLPAAAVRVFANDSAFVLAIARVYDEGLAGIATSYGGFSANVEQVEADGWEHKYIQAKVDLIDAFHLLITRLVEDVAGASGRELALNCDSAFRVLFALLDLPSTASSASQTPFLDRSLLHDYQHSYDLAKTLSTVMEKISLDDVRGEALQSSLYSLGGGSSRDKGILRLLIGSSGAPSYEPREAASKGKGRAPLGADLPPPALAPVDAELDSMVAQVLDILPEHSPDYIRALLAHTDYPFYRNGEKVIEALLEGTAPSPSEIAPPAFVSSNTATQERRNIFDDAGPITLDQVQIGKKSHDEKAILQDRSFMEQHKADILRRVEALQLEDIEFELEDEHGNAGGGGGDIAYEDDVLAQVAVNGDGESTDDEEEAEPDKPSPETVMELAYLADPGVFARDAQTRRSKARVDLRAQSGWDDGQIEGWKIMLERNPQKDRILAKHEFSGNRRDQIPTPARSGASTPDPGRGGGGRGGRGGRGGGGGGRGRGRGDGQSGSGDSKRGRDFKERRGNRQRARGHDKKMRGAGLMG</sequence>
<protein>
    <recommendedName>
        <fullName evidence="2">CUE domain-containing protein</fullName>
    </recommendedName>
</protein>
<keyword evidence="4" id="KW-1185">Reference proteome</keyword>
<dbReference type="InterPro" id="IPR052586">
    <property type="entry name" value="ASCC2"/>
</dbReference>
<feature type="compositionally biased region" description="Gly residues" evidence="1">
    <location>
        <begin position="646"/>
        <end position="675"/>
    </location>
</feature>
<reference evidence="3 4" key="1">
    <citation type="journal article" date="2019" name="Nat. Ecol. Evol.">
        <title>Megaphylogeny resolves global patterns of mushroom evolution.</title>
        <authorList>
            <person name="Varga T."/>
            <person name="Krizsan K."/>
            <person name="Foldi C."/>
            <person name="Dima B."/>
            <person name="Sanchez-Garcia M."/>
            <person name="Sanchez-Ramirez S."/>
            <person name="Szollosi G.J."/>
            <person name="Szarkandi J.G."/>
            <person name="Papp V."/>
            <person name="Albert L."/>
            <person name="Andreopoulos W."/>
            <person name="Angelini C."/>
            <person name="Antonin V."/>
            <person name="Barry K.W."/>
            <person name="Bougher N.L."/>
            <person name="Buchanan P."/>
            <person name="Buyck B."/>
            <person name="Bense V."/>
            <person name="Catcheside P."/>
            <person name="Chovatia M."/>
            <person name="Cooper J."/>
            <person name="Damon W."/>
            <person name="Desjardin D."/>
            <person name="Finy P."/>
            <person name="Geml J."/>
            <person name="Haridas S."/>
            <person name="Hughes K."/>
            <person name="Justo A."/>
            <person name="Karasinski D."/>
            <person name="Kautmanova I."/>
            <person name="Kiss B."/>
            <person name="Kocsube S."/>
            <person name="Kotiranta H."/>
            <person name="LaButti K.M."/>
            <person name="Lechner B.E."/>
            <person name="Liimatainen K."/>
            <person name="Lipzen A."/>
            <person name="Lukacs Z."/>
            <person name="Mihaltcheva S."/>
            <person name="Morgado L.N."/>
            <person name="Niskanen T."/>
            <person name="Noordeloos M.E."/>
            <person name="Ohm R.A."/>
            <person name="Ortiz-Santana B."/>
            <person name="Ovrebo C."/>
            <person name="Racz N."/>
            <person name="Riley R."/>
            <person name="Savchenko A."/>
            <person name="Shiryaev A."/>
            <person name="Soop K."/>
            <person name="Spirin V."/>
            <person name="Szebenyi C."/>
            <person name="Tomsovsky M."/>
            <person name="Tulloss R.E."/>
            <person name="Uehling J."/>
            <person name="Grigoriev I.V."/>
            <person name="Vagvolgyi C."/>
            <person name="Papp T."/>
            <person name="Martin F.M."/>
            <person name="Miettinen O."/>
            <person name="Hibbett D.S."/>
            <person name="Nagy L.G."/>
        </authorList>
    </citation>
    <scope>NUCLEOTIDE SEQUENCE [LARGE SCALE GENOMIC DNA]</scope>
    <source>
        <strain evidence="3 4">CBS 309.79</strain>
    </source>
</reference>
<dbReference type="InterPro" id="IPR041800">
    <property type="entry name" value="ASCC2_CUE"/>
</dbReference>
<gene>
    <name evidence="3" type="ORF">BDV98DRAFT_543816</name>
</gene>
<feature type="compositionally biased region" description="Basic and acidic residues" evidence="1">
    <location>
        <begin position="616"/>
        <end position="631"/>
    </location>
</feature>
<evidence type="ECO:0000256" key="1">
    <source>
        <dbReference type="SAM" id="MobiDB-lite"/>
    </source>
</evidence>
<feature type="region of interest" description="Disordered" evidence="1">
    <location>
        <begin position="359"/>
        <end position="378"/>
    </location>
</feature>
<accession>A0A5C3QTJ3</accession>